<keyword evidence="2 10" id="KW-0963">Cytoplasm</keyword>
<keyword evidence="3 10" id="KW-0132">Cell division</keyword>
<dbReference type="PANTHER" id="PTHR30480:SF13">
    <property type="entry name" value="BETA-HEXOSAMINIDASE"/>
    <property type="match status" value="1"/>
</dbReference>
<comment type="pathway">
    <text evidence="10">Cell wall biogenesis; peptidoglycan recycling.</text>
</comment>
<name>A0A6L9Y519_9BURK</name>
<comment type="similarity">
    <text evidence="10">Belongs to the glycosyl hydrolase 3 family. NagZ subfamily.</text>
</comment>
<evidence type="ECO:0000313" key="12">
    <source>
        <dbReference type="EMBL" id="NEN75501.1"/>
    </source>
</evidence>
<comment type="catalytic activity">
    <reaction evidence="1 10">
        <text>Hydrolysis of terminal non-reducing N-acetyl-D-hexosamine residues in N-acetyl-beta-D-hexosaminides.</text>
        <dbReference type="EC" id="3.2.1.52"/>
    </reaction>
</comment>
<evidence type="ECO:0000256" key="4">
    <source>
        <dbReference type="ARBA" id="ARBA00022801"/>
    </source>
</evidence>
<dbReference type="UniPathway" id="UPA00544"/>
<dbReference type="Pfam" id="PF00933">
    <property type="entry name" value="Glyco_hydro_3"/>
    <property type="match status" value="1"/>
</dbReference>
<keyword evidence="4 10" id="KW-0378">Hydrolase</keyword>
<feature type="binding site" evidence="10">
    <location>
        <position position="68"/>
    </location>
    <ligand>
        <name>substrate</name>
    </ligand>
</feature>
<evidence type="ECO:0000256" key="5">
    <source>
        <dbReference type="ARBA" id="ARBA00022960"/>
    </source>
</evidence>
<dbReference type="SUPFAM" id="SSF51445">
    <property type="entry name" value="(Trans)glycosidases"/>
    <property type="match status" value="1"/>
</dbReference>
<evidence type="ECO:0000256" key="3">
    <source>
        <dbReference type="ARBA" id="ARBA00022618"/>
    </source>
</evidence>
<keyword evidence="7 10" id="KW-0326">Glycosidase</keyword>
<keyword evidence="6 10" id="KW-0573">Peptidoglycan synthesis</keyword>
<dbReference type="InterPro" id="IPR019800">
    <property type="entry name" value="Glyco_hydro_3_AS"/>
</dbReference>
<dbReference type="GO" id="GO:0051301">
    <property type="term" value="P:cell division"/>
    <property type="evidence" value="ECO:0007669"/>
    <property type="project" value="UniProtKB-KW"/>
</dbReference>
<dbReference type="GO" id="GO:0005975">
    <property type="term" value="P:carbohydrate metabolic process"/>
    <property type="evidence" value="ECO:0007669"/>
    <property type="project" value="InterPro"/>
</dbReference>
<dbReference type="PROSITE" id="PS00775">
    <property type="entry name" value="GLYCOSYL_HYDROL_F3"/>
    <property type="match status" value="1"/>
</dbReference>
<evidence type="ECO:0000256" key="2">
    <source>
        <dbReference type="ARBA" id="ARBA00022490"/>
    </source>
</evidence>
<comment type="subcellular location">
    <subcellularLocation>
        <location evidence="10">Cytoplasm</location>
    </subcellularLocation>
</comment>
<keyword evidence="5 10" id="KW-0133">Cell shape</keyword>
<dbReference type="GO" id="GO:0008360">
    <property type="term" value="P:regulation of cell shape"/>
    <property type="evidence" value="ECO:0007669"/>
    <property type="project" value="UniProtKB-KW"/>
</dbReference>
<feature type="binding site" evidence="10">
    <location>
        <position position="143"/>
    </location>
    <ligand>
        <name>substrate</name>
    </ligand>
</feature>
<reference evidence="12 13" key="1">
    <citation type="submission" date="2020-02" db="EMBL/GenBank/DDBJ databases">
        <title>Pelistega sp. NLN82 were isolated from wild rodents of the Hainan Island.</title>
        <authorList>
            <person name="Niu N."/>
            <person name="Zhou J."/>
        </authorList>
    </citation>
    <scope>NUCLEOTIDE SEQUENCE [LARGE SCALE GENOMIC DNA]</scope>
    <source>
        <strain evidence="12 13">NLN82</strain>
    </source>
</reference>
<dbReference type="InterPro" id="IPR001764">
    <property type="entry name" value="Glyco_hydro_3_N"/>
</dbReference>
<keyword evidence="8 10" id="KW-0131">Cell cycle</keyword>
<dbReference type="GO" id="GO:0005737">
    <property type="term" value="C:cytoplasm"/>
    <property type="evidence" value="ECO:0007669"/>
    <property type="project" value="UniProtKB-SubCell"/>
</dbReference>
<feature type="binding site" evidence="10">
    <location>
        <begin position="173"/>
        <end position="174"/>
    </location>
    <ligand>
        <name>substrate</name>
    </ligand>
</feature>
<feature type="domain" description="Glycoside hydrolase family 3 N-terminal" evidence="11">
    <location>
        <begin position="18"/>
        <end position="316"/>
    </location>
</feature>
<dbReference type="Gene3D" id="3.20.20.300">
    <property type="entry name" value="Glycoside hydrolase, family 3, N-terminal domain"/>
    <property type="match status" value="1"/>
</dbReference>
<protein>
    <recommendedName>
        <fullName evidence="10">Beta-hexosaminidase</fullName>
        <ecNumber evidence="10">3.2.1.52</ecNumber>
    </recommendedName>
    <alternativeName>
        <fullName evidence="10">Beta-N-acetylhexosaminidase</fullName>
    </alternativeName>
    <alternativeName>
        <fullName evidence="10">N-acetyl-beta-glucosaminidase</fullName>
    </alternativeName>
</protein>
<comment type="function">
    <text evidence="10">Plays a role in peptidoglycan recycling by cleaving the terminal beta-1,4-linked N-acetylglucosamine (GlcNAc) from peptide-linked peptidoglycan fragments, giving rise to free GlcNAc, anhydro-N-acetylmuramic acid and anhydro-N-acetylmuramic acid-linked peptides.</text>
</comment>
<dbReference type="InterPro" id="IPR022956">
    <property type="entry name" value="Beta_hexosaminidase_bac"/>
</dbReference>
<accession>A0A6L9Y519</accession>
<dbReference type="AlphaFoldDB" id="A0A6L9Y519"/>
<organism evidence="12 13">
    <name type="scientific">Pelistega ratti</name>
    <dbReference type="NCBI Taxonomy" id="2652177"/>
    <lineage>
        <taxon>Bacteria</taxon>
        <taxon>Pseudomonadati</taxon>
        <taxon>Pseudomonadota</taxon>
        <taxon>Betaproteobacteria</taxon>
        <taxon>Burkholderiales</taxon>
        <taxon>Alcaligenaceae</taxon>
        <taxon>Pelistega</taxon>
    </lineage>
</organism>
<dbReference type="GO" id="GO:0004563">
    <property type="term" value="F:beta-N-acetylhexosaminidase activity"/>
    <property type="evidence" value="ECO:0007669"/>
    <property type="project" value="UniProtKB-UniRule"/>
</dbReference>
<keyword evidence="13" id="KW-1185">Reference proteome</keyword>
<feature type="active site" description="Nucleophile" evidence="10">
    <location>
        <position position="257"/>
    </location>
</feature>
<dbReference type="GO" id="GO:0009252">
    <property type="term" value="P:peptidoglycan biosynthetic process"/>
    <property type="evidence" value="ECO:0007669"/>
    <property type="project" value="UniProtKB-KW"/>
</dbReference>
<evidence type="ECO:0000256" key="7">
    <source>
        <dbReference type="ARBA" id="ARBA00023295"/>
    </source>
</evidence>
<dbReference type="RefSeq" id="WP_163764150.1">
    <property type="nucleotide sequence ID" value="NZ_JAAGYR010000005.1"/>
</dbReference>
<keyword evidence="9 10" id="KW-0961">Cell wall biogenesis/degradation</keyword>
<evidence type="ECO:0000256" key="9">
    <source>
        <dbReference type="ARBA" id="ARBA00023316"/>
    </source>
</evidence>
<dbReference type="GO" id="GO:0071555">
    <property type="term" value="P:cell wall organization"/>
    <property type="evidence" value="ECO:0007669"/>
    <property type="project" value="UniProtKB-KW"/>
</dbReference>
<evidence type="ECO:0000313" key="13">
    <source>
        <dbReference type="Proteomes" id="UP000477651"/>
    </source>
</evidence>
<sequence>MKAVLQPGPVIVDVEGTRLNQAEYERLQHPLVGGVILFSRNYENPTQLYALTQQIRQARKAPLLIAVDHEGGRVQRFKTEGFTHLPAMQTLGEYWDKDPLKAMRAATEIAYVLASELRACGVDFTFAPVLDLDYGVSTVIGSRSFHRDPKVVTMLARAFIQGLSLAGMAACGKHFPGHGFVDADSHIAIPVDNRDLDSILTEDAIPYEWLSDMVLPAVMPAHVIYPKVDQKNAGFSSVWLQTILRQRLNYQGLIFSDDLTMEGASVAGDITKRATAALTAGCDMVLVCNRPDLADQLLSSLEPIANPMLSIRLKRLLPEKAFMTWDELQHHQRYQDARSFQAQIISA</sequence>
<feature type="binding site" evidence="10">
    <location>
        <position position="76"/>
    </location>
    <ligand>
        <name>substrate</name>
    </ligand>
</feature>
<dbReference type="HAMAP" id="MF_00364">
    <property type="entry name" value="NagZ"/>
    <property type="match status" value="1"/>
</dbReference>
<dbReference type="NCBIfam" id="NF003740">
    <property type="entry name" value="PRK05337.1"/>
    <property type="match status" value="1"/>
</dbReference>
<dbReference type="InterPro" id="IPR017853">
    <property type="entry name" value="GH"/>
</dbReference>
<feature type="site" description="Important for catalytic activity" evidence="10">
    <location>
        <position position="184"/>
    </location>
</feature>
<evidence type="ECO:0000256" key="6">
    <source>
        <dbReference type="ARBA" id="ARBA00022984"/>
    </source>
</evidence>
<dbReference type="PANTHER" id="PTHR30480">
    <property type="entry name" value="BETA-HEXOSAMINIDASE-RELATED"/>
    <property type="match status" value="1"/>
</dbReference>
<proteinExistence type="inferred from homology"/>
<dbReference type="GO" id="GO:0009254">
    <property type="term" value="P:peptidoglycan turnover"/>
    <property type="evidence" value="ECO:0007669"/>
    <property type="project" value="UniProtKB-UniRule"/>
</dbReference>
<evidence type="ECO:0000256" key="1">
    <source>
        <dbReference type="ARBA" id="ARBA00001231"/>
    </source>
</evidence>
<evidence type="ECO:0000256" key="8">
    <source>
        <dbReference type="ARBA" id="ARBA00023306"/>
    </source>
</evidence>
<gene>
    <name evidence="10 12" type="primary">nagZ</name>
    <name evidence="12" type="ORF">F9B74_04060</name>
</gene>
<dbReference type="EMBL" id="JAAGYR010000005">
    <property type="protein sequence ID" value="NEN75501.1"/>
    <property type="molecule type" value="Genomic_DNA"/>
</dbReference>
<feature type="active site" description="Proton donor/acceptor" evidence="10">
    <location>
        <position position="186"/>
    </location>
</feature>
<dbReference type="InterPro" id="IPR050226">
    <property type="entry name" value="NagZ_Beta-hexosaminidase"/>
</dbReference>
<evidence type="ECO:0000256" key="10">
    <source>
        <dbReference type="HAMAP-Rule" id="MF_00364"/>
    </source>
</evidence>
<dbReference type="Proteomes" id="UP000477651">
    <property type="component" value="Unassembled WGS sequence"/>
</dbReference>
<dbReference type="InterPro" id="IPR036962">
    <property type="entry name" value="Glyco_hydro_3_N_sf"/>
</dbReference>
<dbReference type="EC" id="3.2.1.52" evidence="10"/>
<comment type="caution">
    <text evidence="12">The sequence shown here is derived from an EMBL/GenBank/DDBJ whole genome shotgun (WGS) entry which is preliminary data.</text>
</comment>
<evidence type="ECO:0000259" key="11">
    <source>
        <dbReference type="Pfam" id="PF00933"/>
    </source>
</evidence>